<dbReference type="EMBL" id="VITK01000007">
    <property type="protein sequence ID" value="TWA96078.1"/>
    <property type="molecule type" value="Genomic_DNA"/>
</dbReference>
<evidence type="ECO:0000313" key="1">
    <source>
        <dbReference type="EMBL" id="TWA96078.1"/>
    </source>
</evidence>
<reference evidence="1 2" key="1">
    <citation type="submission" date="2019-06" db="EMBL/GenBank/DDBJ databases">
        <title>Genomic Encyclopedia of Type Strains, Phase IV (KMG-V): Genome sequencing to study the core and pangenomes of soil and plant-associated prokaryotes.</title>
        <authorList>
            <person name="Whitman W."/>
        </authorList>
    </citation>
    <scope>NUCLEOTIDE SEQUENCE [LARGE SCALE GENOMIC DNA]</scope>
    <source>
        <strain evidence="1 2">BR 510</strain>
    </source>
</reference>
<evidence type="ECO:0000313" key="2">
    <source>
        <dbReference type="Proteomes" id="UP000319949"/>
    </source>
</evidence>
<sequence length="61" mass="6819">MFLIDVLLVLAILFFLFLPISDRRTVRMRLCMVCALFAVLSVAVVRPHLAPVQIASVVSPH</sequence>
<comment type="caution">
    <text evidence="1">The sequence shown here is derived from an EMBL/GenBank/DDBJ whole genome shotgun (WGS) entry which is preliminary data.</text>
</comment>
<dbReference type="AlphaFoldDB" id="A0A560DG46"/>
<protein>
    <submittedName>
        <fullName evidence="1">Uncharacterized protein</fullName>
    </submittedName>
</protein>
<dbReference type="STRING" id="1803665.GCA_001641335_06973"/>
<dbReference type="Proteomes" id="UP000319949">
    <property type="component" value="Unassembled WGS sequence"/>
</dbReference>
<keyword evidence="2" id="KW-1185">Reference proteome</keyword>
<gene>
    <name evidence="1" type="ORF">FBZ96_107270</name>
</gene>
<proteinExistence type="predicted"/>
<name>A0A560DG46_9BRAD</name>
<accession>A0A560DG46</accession>
<dbReference type="RefSeq" id="WP_145667051.1">
    <property type="nucleotide sequence ID" value="NZ_VITK01000007.1"/>
</dbReference>
<dbReference type="OrthoDB" id="8250324at2"/>
<organism evidence="1 2">
    <name type="scientific">Bradyrhizobium stylosanthis</name>
    <dbReference type="NCBI Taxonomy" id="1803665"/>
    <lineage>
        <taxon>Bacteria</taxon>
        <taxon>Pseudomonadati</taxon>
        <taxon>Pseudomonadota</taxon>
        <taxon>Alphaproteobacteria</taxon>
        <taxon>Hyphomicrobiales</taxon>
        <taxon>Nitrobacteraceae</taxon>
        <taxon>Bradyrhizobium</taxon>
    </lineage>
</organism>